<organism evidence="1 2">
    <name type="scientific">Microcystis aeruginosa Ma_MB_F_20061100_S20D</name>
    <dbReference type="NCBI Taxonomy" id="2486253"/>
    <lineage>
        <taxon>Bacteria</taxon>
        <taxon>Bacillati</taxon>
        <taxon>Cyanobacteriota</taxon>
        <taxon>Cyanophyceae</taxon>
        <taxon>Oscillatoriophycideae</taxon>
        <taxon>Chroococcales</taxon>
        <taxon>Microcystaceae</taxon>
        <taxon>Microcystis</taxon>
    </lineage>
</organism>
<gene>
    <name evidence="1" type="ORF">EWV78_11210</name>
</gene>
<dbReference type="Proteomes" id="UP000315113">
    <property type="component" value="Unassembled WGS sequence"/>
</dbReference>
<dbReference type="NCBIfam" id="NF033691">
    <property type="entry name" value="immunity_MafI"/>
    <property type="match status" value="1"/>
</dbReference>
<protein>
    <submittedName>
        <fullName evidence="1">MafI family immunity protein</fullName>
    </submittedName>
</protein>
<sequence>MTQGNPTIPLKLPENSIMQNRLVKTAYKLIKSKLNEVILLTREVMQETQIEFVRSYIDAGEWRLAIETLCDILYEDELPISATAYSLIQEISSSLDLKNSVGEILKPQVLITAPFPTR</sequence>
<dbReference type="InterPro" id="IPR047880">
    <property type="entry name" value="MafI-like"/>
</dbReference>
<evidence type="ECO:0000313" key="2">
    <source>
        <dbReference type="Proteomes" id="UP000315113"/>
    </source>
</evidence>
<evidence type="ECO:0000313" key="1">
    <source>
        <dbReference type="EMBL" id="TRU35541.1"/>
    </source>
</evidence>
<comment type="caution">
    <text evidence="1">The sequence shown here is derived from an EMBL/GenBank/DDBJ whole genome shotgun (WGS) entry which is preliminary data.</text>
</comment>
<dbReference type="EMBL" id="SFBH01000088">
    <property type="protein sequence ID" value="TRU35541.1"/>
    <property type="molecule type" value="Genomic_DNA"/>
</dbReference>
<reference evidence="1 2" key="1">
    <citation type="submission" date="2019-01" db="EMBL/GenBank/DDBJ databases">
        <title>Coherence of Microcystis species and biogeography revealed through population genomics.</title>
        <authorList>
            <person name="Perez-Carrascal O.M."/>
            <person name="Terrat Y."/>
            <person name="Giani A."/>
            <person name="Fortin N."/>
            <person name="Tromas N."/>
            <person name="Shapiro B.J."/>
        </authorList>
    </citation>
    <scope>NUCLEOTIDE SEQUENCE [LARGE SCALE GENOMIC DNA]</scope>
    <source>
        <strain evidence="1">Ma_MB_F_20061100_S20D</strain>
    </source>
</reference>
<proteinExistence type="predicted"/>
<accession>A0A552EM67</accession>
<name>A0A552EM67_MICAE</name>
<dbReference type="AlphaFoldDB" id="A0A552EM67"/>